<dbReference type="Proteomes" id="UP001142325">
    <property type="component" value="Unassembled WGS sequence"/>
</dbReference>
<keyword evidence="3" id="KW-1185">Reference proteome</keyword>
<sequence>MSNVAEPTPPTAPEEADTARALDVPPELVAEKAKELAQGDGFQAQIFKAIAVQRPVVLEYLRSVRRDKPDASPADLLKELESRYVATVTITSSGVGASAAIPGVGIPVALGLGVADLLFFYETSALYVLAVAELHGIPVTDPDRARPLVLGMLLGQKSQSEVSRMVLTSFGAGGVGQARTVASGVVAKTLPKGWGEILTEQLPDSALAPLTIVIGREALKLGGKMGASTIGKAIPFGVGAVIGGVGSFTFGRDVVKASRLAFPETPLDFPEWLGDYEKRAKEGEPSRASVALESAASSVKDFSENVWGKFSSATEAFRSVDLDGDGIPDEARALTAVKRAGSAVAGTATKAADNFRAVDLDGDGVPDEARALTAVKDAGSAVASAAENARGKVTAMFTRKKAAADEGEPPIE</sequence>
<organism evidence="2 3">
    <name type="scientific">Microbacterium keratanolyticum</name>
    <dbReference type="NCBI Taxonomy" id="67574"/>
    <lineage>
        <taxon>Bacteria</taxon>
        <taxon>Bacillati</taxon>
        <taxon>Actinomycetota</taxon>
        <taxon>Actinomycetes</taxon>
        <taxon>Micrococcales</taxon>
        <taxon>Microbacteriaceae</taxon>
        <taxon>Microbacterium</taxon>
    </lineage>
</organism>
<comment type="caution">
    <text evidence="2">The sequence shown here is derived from an EMBL/GenBank/DDBJ whole genome shotgun (WGS) entry which is preliminary data.</text>
</comment>
<evidence type="ECO:0000256" key="1">
    <source>
        <dbReference type="SAM" id="MobiDB-lite"/>
    </source>
</evidence>
<accession>A0A9W6HR51</accession>
<name>A0A9W6HR51_9MICO</name>
<evidence type="ECO:0000313" key="2">
    <source>
        <dbReference type="EMBL" id="GLK01124.1"/>
    </source>
</evidence>
<dbReference type="AlphaFoldDB" id="A0A9W6HR51"/>
<reference evidence="2" key="1">
    <citation type="journal article" date="2014" name="Int. J. Syst. Evol. Microbiol.">
        <title>Complete genome sequence of Corynebacterium casei LMG S-19264T (=DSM 44701T), isolated from a smear-ripened cheese.</title>
        <authorList>
            <consortium name="US DOE Joint Genome Institute (JGI-PGF)"/>
            <person name="Walter F."/>
            <person name="Albersmeier A."/>
            <person name="Kalinowski J."/>
            <person name="Ruckert C."/>
        </authorList>
    </citation>
    <scope>NUCLEOTIDE SEQUENCE</scope>
    <source>
        <strain evidence="2">VKM Ac-1958</strain>
    </source>
</reference>
<protein>
    <recommendedName>
        <fullName evidence="4">EcsC family protein</fullName>
    </recommendedName>
</protein>
<evidence type="ECO:0000313" key="3">
    <source>
        <dbReference type="Proteomes" id="UP001142325"/>
    </source>
</evidence>
<dbReference type="EMBL" id="BSET01000001">
    <property type="protein sequence ID" value="GLK01124.1"/>
    <property type="molecule type" value="Genomic_DNA"/>
</dbReference>
<feature type="region of interest" description="Disordered" evidence="1">
    <location>
        <begin position="1"/>
        <end position="21"/>
    </location>
</feature>
<proteinExistence type="predicted"/>
<evidence type="ECO:0008006" key="4">
    <source>
        <dbReference type="Google" id="ProtNLM"/>
    </source>
</evidence>
<reference evidence="2" key="2">
    <citation type="submission" date="2023-01" db="EMBL/GenBank/DDBJ databases">
        <authorList>
            <person name="Sun Q."/>
            <person name="Evtushenko L."/>
        </authorList>
    </citation>
    <scope>NUCLEOTIDE SEQUENCE</scope>
    <source>
        <strain evidence="2">VKM Ac-1958</strain>
    </source>
</reference>
<gene>
    <name evidence="2" type="ORF">GCM10017596_08390</name>
</gene>